<feature type="compositionally biased region" description="Polar residues" evidence="6">
    <location>
        <begin position="311"/>
        <end position="322"/>
    </location>
</feature>
<evidence type="ECO:0000256" key="1">
    <source>
        <dbReference type="ARBA" id="ARBA00004141"/>
    </source>
</evidence>
<feature type="compositionally biased region" description="Basic and acidic residues" evidence="6">
    <location>
        <begin position="1"/>
        <end position="11"/>
    </location>
</feature>
<evidence type="ECO:0000256" key="2">
    <source>
        <dbReference type="ARBA" id="ARBA00007200"/>
    </source>
</evidence>
<reference evidence="9" key="1">
    <citation type="submission" date="2009-05" db="EMBL/GenBank/DDBJ databases">
        <title>The evolution of amastin surface glycoproteins in trypanosomatid parasites.</title>
        <authorList>
            <person name="Jackson A.P."/>
        </authorList>
    </citation>
    <scope>NUCLEOTIDE SEQUENCE</scope>
    <source>
        <strain evidence="9">ATCC 30255</strain>
    </source>
</reference>
<accession>C6K3L0</accession>
<feature type="region of interest" description="Disordered" evidence="6">
    <location>
        <begin position="673"/>
        <end position="692"/>
    </location>
</feature>
<feature type="region of interest" description="Disordered" evidence="6">
    <location>
        <begin position="229"/>
        <end position="252"/>
    </location>
</feature>
<feature type="transmembrane region" description="Helical" evidence="7">
    <location>
        <begin position="864"/>
        <end position="883"/>
    </location>
</feature>
<comment type="similarity">
    <text evidence="2">Belongs to the polycystin family.</text>
</comment>
<evidence type="ECO:0000256" key="6">
    <source>
        <dbReference type="SAM" id="MobiDB-lite"/>
    </source>
</evidence>
<dbReference type="InterPro" id="IPR051223">
    <property type="entry name" value="Polycystin"/>
</dbReference>
<dbReference type="EMBL" id="GQ153660">
    <property type="protein sequence ID" value="ACS87798.1"/>
    <property type="molecule type" value="Genomic_DNA"/>
</dbReference>
<feature type="compositionally biased region" description="Polar residues" evidence="6">
    <location>
        <begin position="28"/>
        <end position="55"/>
    </location>
</feature>
<dbReference type="InterPro" id="IPR046791">
    <property type="entry name" value="Polycystin_dom"/>
</dbReference>
<organism evidence="9">
    <name type="scientific">Angomonas deanei</name>
    <dbReference type="NCBI Taxonomy" id="59799"/>
    <lineage>
        <taxon>Eukaryota</taxon>
        <taxon>Discoba</taxon>
        <taxon>Euglenozoa</taxon>
        <taxon>Kinetoplastea</taxon>
        <taxon>Metakinetoplastina</taxon>
        <taxon>Trypanosomatida</taxon>
        <taxon>Trypanosomatidae</taxon>
        <taxon>Strigomonadinae</taxon>
        <taxon>Angomonas</taxon>
    </lineage>
</organism>
<feature type="compositionally biased region" description="Polar residues" evidence="6">
    <location>
        <begin position="285"/>
        <end position="303"/>
    </location>
</feature>
<feature type="compositionally biased region" description="Basic residues" evidence="6">
    <location>
        <begin position="88"/>
        <end position="99"/>
    </location>
</feature>
<feature type="transmembrane region" description="Helical" evidence="7">
    <location>
        <begin position="1019"/>
        <end position="1039"/>
    </location>
</feature>
<keyword evidence="5 7" id="KW-0472">Membrane</keyword>
<evidence type="ECO:0000256" key="4">
    <source>
        <dbReference type="ARBA" id="ARBA00022989"/>
    </source>
</evidence>
<feature type="region of interest" description="Disordered" evidence="6">
    <location>
        <begin position="1161"/>
        <end position="1205"/>
    </location>
</feature>
<feature type="region of interest" description="Disordered" evidence="6">
    <location>
        <begin position="559"/>
        <end position="623"/>
    </location>
</feature>
<feature type="transmembrane region" description="Helical" evidence="7">
    <location>
        <begin position="951"/>
        <end position="978"/>
    </location>
</feature>
<evidence type="ECO:0000256" key="5">
    <source>
        <dbReference type="ARBA" id="ARBA00023136"/>
    </source>
</evidence>
<dbReference type="PANTHER" id="PTHR10877">
    <property type="entry name" value="POLYCYSTIN FAMILY MEMBER"/>
    <property type="match status" value="1"/>
</dbReference>
<dbReference type="PANTHER" id="PTHR10877:SF183">
    <property type="entry name" value="AT14535P-RELATED"/>
    <property type="match status" value="1"/>
</dbReference>
<evidence type="ECO:0000256" key="7">
    <source>
        <dbReference type="SAM" id="Phobius"/>
    </source>
</evidence>
<feature type="compositionally biased region" description="Low complexity" evidence="6">
    <location>
        <begin position="607"/>
        <end position="622"/>
    </location>
</feature>
<keyword evidence="3 7" id="KW-0812">Transmembrane</keyword>
<feature type="region of interest" description="Disordered" evidence="6">
    <location>
        <begin position="267"/>
        <end position="338"/>
    </location>
</feature>
<protein>
    <recommendedName>
        <fullName evidence="8">Polycystin domain-containing protein</fullName>
    </recommendedName>
</protein>
<feature type="transmembrane region" description="Helical" evidence="7">
    <location>
        <begin position="824"/>
        <end position="843"/>
    </location>
</feature>
<feature type="compositionally biased region" description="Polar residues" evidence="6">
    <location>
        <begin position="1161"/>
        <end position="1176"/>
    </location>
</feature>
<evidence type="ECO:0000259" key="8">
    <source>
        <dbReference type="Pfam" id="PF20519"/>
    </source>
</evidence>
<feature type="compositionally biased region" description="Acidic residues" evidence="6">
    <location>
        <begin position="64"/>
        <end position="78"/>
    </location>
</feature>
<feature type="compositionally biased region" description="Polar residues" evidence="6">
    <location>
        <begin position="139"/>
        <end position="151"/>
    </location>
</feature>
<comment type="subcellular location">
    <subcellularLocation>
        <location evidence="1">Membrane</location>
        <topology evidence="1">Multi-pass membrane protein</topology>
    </subcellularLocation>
</comment>
<feature type="compositionally biased region" description="Acidic residues" evidence="6">
    <location>
        <begin position="107"/>
        <end position="127"/>
    </location>
</feature>
<name>C6K3L0_9TRYP</name>
<proteinExistence type="inferred from homology"/>
<sequence length="1357" mass="151206">MIPTPHADRRPSRATSIASADARRGSAWSRTSSVLPYSTRSEGSTFYYGDSSTLSRAVLHNSGEEEGDDDDDEEDDRDVGEGRELRARRSGWHRSRNYRRGQNDSAAAEEADGDNVGEADVDGEDGSDAERRQQQQQQNARRGSTARSSQILPFGSDSGYNLSSQLGQDRTSFYNSNAHNGTDATRRRSYSTHSEMDSADNPSSSLYDHDDDELSCAVVGGSLLSSQRTDFNDVSASERTRGGSEGLFHRSPRRLQRPPMLAAKTLAAAATSRPSSVSGDLPSRVSATSSAAGNISSVTTPSTRHSRYHHSNTSMTAATDGTSAGDRSGSDVMNISGTADRTVSRKGLKLPFFTSNRRDGADCQEPLEAAAAAAAVERVWPYTQQLEVRIIMTHIRKRIEWNHTMRQFLLLVPLIFLFSFYAAYNTSVTSTGVLVTEALQGLLTRTPFPSSVASLERYRQQTRMQVPVSVPTDRFFEHIRTQMDWIDFFADTLMPAIFPGAADVVNLTLDVPSECVMNASTYSSSSGDDDCFSDGQYWWDRPGCYDSGSETDWTFSERVPQLKHLQPRQATGAKRDGVIRSTSNPQVDGDATDGGQQRNARAAATLAEGRSSSEGSSDEASSPCHLNDLLYDKGVLLGPGQSVYLGALRVRTIRMQPHSAKLQRRLYPADPTRFPQDAWSRGHSRQREETTAARCPSIRLTNPFTRQSRPIYVYRSPEANDPYCVATDARYGTYHCGGYTFDVPFRASTWLAAQYRAAVLSPACYFVDNWATRFVVIEFYTYTPDHDIFHLVKLRSEVMSGGHYHNTAEFRVFQVWTPTKTGSLVYVAILLAYTALYVFFLLCRLRWQYRVFGWVAIVEDWSAWMDLCMTSGIVVSIAFYFSWVRLSRRVSPSLAVPMMSDAYPDFLDALYACYDRCVVAKAFTILLCFSRLFFYRALFRPFSTFVAALELSLPTLIATWLLFFLLILGYTVAAYTVFGPASPLYNTFGEALYSVLAYWYSTVYVIPSDEVVARQFTSLFFWSLTTMVLAIVAGSYIAVVAHSFSRLQSIFGVTFDEQWLMRQVRSLGQRLTWPRMKWFVGKMLTVYPENAYLLRLLEHMDAVFYAAPSDTNSVETSGQWRGCATTPSDIGQKKAATGELHEGDAAGPRTVVAPIDTATIATSAQQSGSPPSTPSRTHIIRRSATAESSPPASPQERATKAPPPPLQSLFAVEVERPAGAGAESSNVAKTAKHWPLFRQPVRRTSEELHEIHDELRELALTQRPINFFDWCRAIPPDVFERCGGTTYFKNWWRSMAETQADVSRTPEEQKRRDFREKVAIATERGVASGIVGIGHLEHTLTQLELHVDSLLKNVTKR</sequence>
<feature type="domain" description="Polycystin" evidence="8">
    <location>
        <begin position="641"/>
        <end position="813"/>
    </location>
</feature>
<gene>
    <name evidence="9" type="ORF">CDFL1M01_03</name>
</gene>
<feature type="region of interest" description="Disordered" evidence="6">
    <location>
        <begin position="1"/>
        <end position="210"/>
    </location>
</feature>
<feature type="compositionally biased region" description="Low complexity" evidence="6">
    <location>
        <begin position="1182"/>
        <end position="1196"/>
    </location>
</feature>
<feature type="transmembrane region" description="Helical" evidence="7">
    <location>
        <begin position="984"/>
        <end position="1007"/>
    </location>
</feature>
<feature type="compositionally biased region" description="Polar residues" evidence="6">
    <location>
        <begin position="158"/>
        <end position="183"/>
    </location>
</feature>
<evidence type="ECO:0000313" key="9">
    <source>
        <dbReference type="EMBL" id="ACS87798.1"/>
    </source>
</evidence>
<feature type="transmembrane region" description="Helical" evidence="7">
    <location>
        <begin position="918"/>
        <end position="939"/>
    </location>
</feature>
<dbReference type="GO" id="GO:0016020">
    <property type="term" value="C:membrane"/>
    <property type="evidence" value="ECO:0007669"/>
    <property type="project" value="UniProtKB-SubCell"/>
</dbReference>
<evidence type="ECO:0000256" key="3">
    <source>
        <dbReference type="ARBA" id="ARBA00022692"/>
    </source>
</evidence>
<keyword evidence="4 7" id="KW-1133">Transmembrane helix</keyword>
<dbReference type="Pfam" id="PF20519">
    <property type="entry name" value="Polycystin_dom"/>
    <property type="match status" value="1"/>
</dbReference>